<gene>
    <name evidence="1" type="ORF">RRG08_037270</name>
</gene>
<evidence type="ECO:0000313" key="1">
    <source>
        <dbReference type="EMBL" id="KAK3723076.1"/>
    </source>
</evidence>
<protein>
    <submittedName>
        <fullName evidence="1">Uncharacterized protein</fullName>
    </submittedName>
</protein>
<keyword evidence="2" id="KW-1185">Reference proteome</keyword>
<reference evidence="1" key="1">
    <citation type="journal article" date="2023" name="G3 (Bethesda)">
        <title>A reference genome for the long-term kleptoplast-retaining sea slug Elysia crispata morphotype clarki.</title>
        <authorList>
            <person name="Eastman K.E."/>
            <person name="Pendleton A.L."/>
            <person name="Shaikh M.A."/>
            <person name="Suttiyut T."/>
            <person name="Ogas R."/>
            <person name="Tomko P."/>
            <person name="Gavelis G."/>
            <person name="Widhalm J.R."/>
            <person name="Wisecaver J.H."/>
        </authorList>
    </citation>
    <scope>NUCLEOTIDE SEQUENCE</scope>
    <source>
        <strain evidence="1">ECLA1</strain>
    </source>
</reference>
<name>A0AAE0XY67_9GAST</name>
<comment type="caution">
    <text evidence="1">The sequence shown here is derived from an EMBL/GenBank/DDBJ whole genome shotgun (WGS) entry which is preliminary data.</text>
</comment>
<proteinExistence type="predicted"/>
<dbReference type="Proteomes" id="UP001283361">
    <property type="component" value="Unassembled WGS sequence"/>
</dbReference>
<dbReference type="AlphaFoldDB" id="A0AAE0XY67"/>
<dbReference type="EMBL" id="JAWDGP010007367">
    <property type="protein sequence ID" value="KAK3723076.1"/>
    <property type="molecule type" value="Genomic_DNA"/>
</dbReference>
<organism evidence="1 2">
    <name type="scientific">Elysia crispata</name>
    <name type="common">lettuce slug</name>
    <dbReference type="NCBI Taxonomy" id="231223"/>
    <lineage>
        <taxon>Eukaryota</taxon>
        <taxon>Metazoa</taxon>
        <taxon>Spiralia</taxon>
        <taxon>Lophotrochozoa</taxon>
        <taxon>Mollusca</taxon>
        <taxon>Gastropoda</taxon>
        <taxon>Heterobranchia</taxon>
        <taxon>Euthyneura</taxon>
        <taxon>Panpulmonata</taxon>
        <taxon>Sacoglossa</taxon>
        <taxon>Placobranchoidea</taxon>
        <taxon>Plakobranchidae</taxon>
        <taxon>Elysia</taxon>
    </lineage>
</organism>
<accession>A0AAE0XY67</accession>
<sequence>MSKLTVNSSANDMRAVHHMAVASCVAPPGEREVDAIAQESKESPTNTSIWSHNPYKMIRVNEEIPSLHETLAGDHCLTEFRCLNKRRRRPHTHKISRAYGSFGGAESGRSMPLTFMVWETDSICPGRGFIASSGCNRRDITGSQARPLGVERLGTTTRCGEAKHDHSVWRGYTGTLGVNKDTCVRLSTTIRCGEATQGHSWRCYTRPLGVERLGMNIRCGEATQGTRCEQGHLREAKHDHSVWRGYTGTLGVNKDILV</sequence>
<evidence type="ECO:0000313" key="2">
    <source>
        <dbReference type="Proteomes" id="UP001283361"/>
    </source>
</evidence>